<evidence type="ECO:0000256" key="1">
    <source>
        <dbReference type="SAM" id="SignalP"/>
    </source>
</evidence>
<evidence type="ECO:0000313" key="3">
    <source>
        <dbReference type="EMBL" id="KXZ71617.1"/>
    </source>
</evidence>
<protein>
    <recommendedName>
        <fullName evidence="2">DUF2147 domain-containing protein</fullName>
    </recommendedName>
</protein>
<feature type="domain" description="DUF2147" evidence="2">
    <location>
        <begin position="32"/>
        <end position="154"/>
    </location>
</feature>
<keyword evidence="1" id="KW-0732">Signal</keyword>
<dbReference type="EMBL" id="JRHX01000034">
    <property type="protein sequence ID" value="KXZ71617.1"/>
    <property type="molecule type" value="Genomic_DNA"/>
</dbReference>
<dbReference type="RefSeq" id="WP_061524367.1">
    <property type="nucleotide sequence ID" value="NZ_JRHX01000034.1"/>
</dbReference>
<accession>A0A150HWW9</accession>
<organism evidence="3 4">
    <name type="scientific">Acinetobacter venetianus</name>
    <dbReference type="NCBI Taxonomy" id="52133"/>
    <lineage>
        <taxon>Bacteria</taxon>
        <taxon>Pseudomonadati</taxon>
        <taxon>Pseudomonadota</taxon>
        <taxon>Gammaproteobacteria</taxon>
        <taxon>Moraxellales</taxon>
        <taxon>Moraxellaceae</taxon>
        <taxon>Acinetobacter</taxon>
    </lineage>
</organism>
<sequence>MMNTRFLRNFVLSLGLSTPFAVHATPFDPLIGTWKVVDSRTGSYLSDIVIRRNSKTEQYSAVIVKMYPSAQETVPTTCTPCSGSLKDQPIIGMEVLTGLKMLTQNEEFGQGFWVNPYDGYKYSINGRLSKTGKMLNINAKNPSNNIFRNMTWIRL</sequence>
<dbReference type="PATRIC" id="fig|52133.19.peg.1218"/>
<dbReference type="AlphaFoldDB" id="A0A150HWW9"/>
<comment type="caution">
    <text evidence="3">The sequence shown here is derived from an EMBL/GenBank/DDBJ whole genome shotgun (WGS) entry which is preliminary data.</text>
</comment>
<evidence type="ECO:0000259" key="2">
    <source>
        <dbReference type="Pfam" id="PF09917"/>
    </source>
</evidence>
<dbReference type="InterPro" id="IPR019223">
    <property type="entry name" value="DUF2147"/>
</dbReference>
<dbReference type="Proteomes" id="UP000075544">
    <property type="component" value="Unassembled WGS sequence"/>
</dbReference>
<dbReference type="Gene3D" id="2.40.128.520">
    <property type="match status" value="1"/>
</dbReference>
<feature type="chain" id="PRO_5007563063" description="DUF2147 domain-containing protein" evidence="1">
    <location>
        <begin position="25"/>
        <end position="155"/>
    </location>
</feature>
<reference evidence="3 4" key="1">
    <citation type="journal article" date="2016" name="Sci. Rep.">
        <title>Genomic and phenotypic characterization of the species Acinetobacter venetianus.</title>
        <authorList>
            <person name="Fondi M."/>
            <person name="Maida I."/>
            <person name="Perrin E."/>
            <person name="Orlandini V."/>
            <person name="La Torre L."/>
            <person name="Bosi E."/>
            <person name="Negroni A."/>
            <person name="Zanaroli G."/>
            <person name="Fava F."/>
            <person name="Decorosi F."/>
            <person name="Giovannetti L."/>
            <person name="Viti C."/>
            <person name="Vaneechoutte M."/>
            <person name="Dijkshoorn L."/>
            <person name="Fani R."/>
        </authorList>
    </citation>
    <scope>NUCLEOTIDE SEQUENCE [LARGE SCALE GENOMIC DNA]</scope>
    <source>
        <strain evidence="3 4">LUH13518</strain>
    </source>
</reference>
<dbReference type="Pfam" id="PF09917">
    <property type="entry name" value="DUF2147"/>
    <property type="match status" value="1"/>
</dbReference>
<evidence type="ECO:0000313" key="4">
    <source>
        <dbReference type="Proteomes" id="UP000075544"/>
    </source>
</evidence>
<proteinExistence type="predicted"/>
<name>A0A150HWW9_9GAMM</name>
<gene>
    <name evidence="3" type="ORF">AVENLUH13518_01193</name>
</gene>
<feature type="signal peptide" evidence="1">
    <location>
        <begin position="1"/>
        <end position="24"/>
    </location>
</feature>